<dbReference type="Pfam" id="PF14216">
    <property type="entry name" value="DUF4326"/>
    <property type="match status" value="1"/>
</dbReference>
<dbReference type="AlphaFoldDB" id="A0A7S8C5X8"/>
<dbReference type="Proteomes" id="UP000593594">
    <property type="component" value="Chromosome"/>
</dbReference>
<dbReference type="KEGG" id="kmn:HW532_15595"/>
<evidence type="ECO:0000259" key="1">
    <source>
        <dbReference type="Pfam" id="PF14216"/>
    </source>
</evidence>
<evidence type="ECO:0000313" key="3">
    <source>
        <dbReference type="Proteomes" id="UP000593594"/>
    </source>
</evidence>
<feature type="domain" description="DUF4326" evidence="1">
    <location>
        <begin position="11"/>
        <end position="105"/>
    </location>
</feature>
<sequence>MAERPRRIQRKRTKGWRMPPGAVYVGRPTKWGNPFTVEAAREAGYRDGHAMAVHAYREWLRGNPLYPGHEHLRDHILTHVHDLAGKDLVCWCPLDEPCHADILMELANDC</sequence>
<dbReference type="InterPro" id="IPR025475">
    <property type="entry name" value="DUF4326"/>
</dbReference>
<gene>
    <name evidence="2" type="ORF">HW532_15595</name>
</gene>
<accession>A0A7S8C5X8</accession>
<reference evidence="2 3" key="1">
    <citation type="submission" date="2020-06" db="EMBL/GenBank/DDBJ databases">
        <title>Genome sequence of 2 isolates from Red Sea Mangroves.</title>
        <authorList>
            <person name="Sefrji F."/>
            <person name="Michoud G."/>
            <person name="Merlino G."/>
            <person name="Daffonchio D."/>
        </authorList>
    </citation>
    <scope>NUCLEOTIDE SEQUENCE [LARGE SCALE GENOMIC DNA]</scope>
    <source>
        <strain evidence="2 3">R1DC25</strain>
    </source>
</reference>
<protein>
    <submittedName>
        <fullName evidence="2">DUF4326 domain-containing protein</fullName>
    </submittedName>
</protein>
<name>A0A7S8C5X8_9HYPH</name>
<dbReference type="RefSeq" id="WP_213161350.1">
    <property type="nucleotide sequence ID" value="NZ_CP058214.1"/>
</dbReference>
<organism evidence="2 3">
    <name type="scientific">Kaustia mangrovi</name>
    <dbReference type="NCBI Taxonomy" id="2593653"/>
    <lineage>
        <taxon>Bacteria</taxon>
        <taxon>Pseudomonadati</taxon>
        <taxon>Pseudomonadota</taxon>
        <taxon>Alphaproteobacteria</taxon>
        <taxon>Hyphomicrobiales</taxon>
        <taxon>Parvibaculaceae</taxon>
        <taxon>Kaustia</taxon>
    </lineage>
</organism>
<dbReference type="EMBL" id="CP058214">
    <property type="protein sequence ID" value="QPC43988.1"/>
    <property type="molecule type" value="Genomic_DNA"/>
</dbReference>
<evidence type="ECO:0000313" key="2">
    <source>
        <dbReference type="EMBL" id="QPC43988.1"/>
    </source>
</evidence>
<proteinExistence type="predicted"/>
<keyword evidence="3" id="KW-1185">Reference proteome</keyword>